<evidence type="ECO:0000313" key="8">
    <source>
        <dbReference type="Proteomes" id="UP000325785"/>
    </source>
</evidence>
<dbReference type="GO" id="GO:0051287">
    <property type="term" value="F:NAD binding"/>
    <property type="evidence" value="ECO:0007669"/>
    <property type="project" value="InterPro"/>
</dbReference>
<dbReference type="SUPFAM" id="SSF52283">
    <property type="entry name" value="Formate/glycerate dehydrogenase catalytic domain-like"/>
    <property type="match status" value="1"/>
</dbReference>
<feature type="domain" description="D-isomer specific 2-hydroxyacid dehydrogenase catalytic" evidence="5">
    <location>
        <begin position="28"/>
        <end position="313"/>
    </location>
</feature>
<dbReference type="InterPro" id="IPR036291">
    <property type="entry name" value="NAD(P)-bd_dom_sf"/>
</dbReference>
<evidence type="ECO:0000313" key="7">
    <source>
        <dbReference type="EMBL" id="QEW25078.1"/>
    </source>
</evidence>
<dbReference type="EC" id="1.1.1.29" evidence="7"/>
<name>A0A5P3A9K7_9RHOB</name>
<dbReference type="AlphaFoldDB" id="A0A5P3A9K7"/>
<dbReference type="Proteomes" id="UP000325785">
    <property type="component" value="Chromosome"/>
</dbReference>
<dbReference type="EMBL" id="CP031598">
    <property type="protein sequence ID" value="QEW25078.1"/>
    <property type="molecule type" value="Genomic_DNA"/>
</dbReference>
<keyword evidence="3" id="KW-0520">NAD</keyword>
<dbReference type="RefSeq" id="WP_074940465.1">
    <property type="nucleotide sequence ID" value="NZ_CP031598.1"/>
</dbReference>
<sequence length="341" mass="37481">MRVAVLDDYQGVALKLVDWGTLPGVTVVPFRDHVHDPDLLVARLQGYDAVMRIRERTEFPRSVLERLPDLKLFLATGMRNARSLDLEAADDLGITVCTTNALHQTTVEVTWALIFELMRNLPAETESLRAGGWQVGLGRGLAGKTLGIVGLGNMGIPVAKIGQVLGMNVVAWSANLTPERTAPHDVTCVTKDELFATSDVITLHLPHSDTTEGTVGARELGLMKPRSVIVNTARPALWDEAALYAALREERIGGAGMDVYMVEPLPDDHPFRHLRNVVATPHIGFVTEENFEIFYRQTHENLRAYLDGSPINVISGSRPFLPDSQVAQQMHAQKLASSKRA</sequence>
<organism evidence="7 8">
    <name type="scientific">Roseovarius indicus</name>
    <dbReference type="NCBI Taxonomy" id="540747"/>
    <lineage>
        <taxon>Bacteria</taxon>
        <taxon>Pseudomonadati</taxon>
        <taxon>Pseudomonadota</taxon>
        <taxon>Alphaproteobacteria</taxon>
        <taxon>Rhodobacterales</taxon>
        <taxon>Roseobacteraceae</taxon>
        <taxon>Roseovarius</taxon>
    </lineage>
</organism>
<gene>
    <name evidence="7" type="primary">hprA_2</name>
    <name evidence="7" type="ORF">RIdsm_00862</name>
</gene>
<dbReference type="CDD" id="cd12169">
    <property type="entry name" value="PGDH_like_1"/>
    <property type="match status" value="1"/>
</dbReference>
<keyword evidence="2 4" id="KW-0560">Oxidoreductase</keyword>
<accession>A0A5P3A9K7</accession>
<comment type="similarity">
    <text evidence="1 4">Belongs to the D-isomer specific 2-hydroxyacid dehydrogenase family.</text>
</comment>
<evidence type="ECO:0000256" key="1">
    <source>
        <dbReference type="ARBA" id="ARBA00005854"/>
    </source>
</evidence>
<dbReference type="PANTHER" id="PTHR42789:SF1">
    <property type="entry name" value="D-ISOMER SPECIFIC 2-HYDROXYACID DEHYDROGENASE FAMILY PROTEIN (AFU_ORTHOLOGUE AFUA_6G10090)"/>
    <property type="match status" value="1"/>
</dbReference>
<dbReference type="OrthoDB" id="9793626at2"/>
<evidence type="ECO:0000259" key="5">
    <source>
        <dbReference type="Pfam" id="PF00389"/>
    </source>
</evidence>
<proteinExistence type="inferred from homology"/>
<dbReference type="InterPro" id="IPR006139">
    <property type="entry name" value="D-isomer_2_OHA_DH_cat_dom"/>
</dbReference>
<protein>
    <submittedName>
        <fullName evidence="7">Glycerate dehydrogenase</fullName>
        <ecNumber evidence="7">1.1.1.29</ecNumber>
    </submittedName>
</protein>
<evidence type="ECO:0000256" key="2">
    <source>
        <dbReference type="ARBA" id="ARBA00023002"/>
    </source>
</evidence>
<dbReference type="SUPFAM" id="SSF51735">
    <property type="entry name" value="NAD(P)-binding Rossmann-fold domains"/>
    <property type="match status" value="1"/>
</dbReference>
<feature type="domain" description="D-isomer specific 2-hydroxyacid dehydrogenase NAD-binding" evidence="6">
    <location>
        <begin position="112"/>
        <end position="284"/>
    </location>
</feature>
<dbReference type="Gene3D" id="3.40.50.720">
    <property type="entry name" value="NAD(P)-binding Rossmann-like Domain"/>
    <property type="match status" value="2"/>
</dbReference>
<reference evidence="7 8" key="1">
    <citation type="submission" date="2018-08" db="EMBL/GenBank/DDBJ databases">
        <title>Genetic Globetrotter - A new plasmid hitch-hiking vast phylogenetic and geographic distances.</title>
        <authorList>
            <person name="Vollmers J."/>
            <person name="Petersen J."/>
        </authorList>
    </citation>
    <scope>NUCLEOTIDE SEQUENCE [LARGE SCALE GENOMIC DNA]</scope>
    <source>
        <strain evidence="7 8">DSM 26383</strain>
    </source>
</reference>
<dbReference type="Pfam" id="PF00389">
    <property type="entry name" value="2-Hacid_dh"/>
    <property type="match status" value="1"/>
</dbReference>
<evidence type="ECO:0000256" key="3">
    <source>
        <dbReference type="ARBA" id="ARBA00023027"/>
    </source>
</evidence>
<dbReference type="GO" id="GO:0008465">
    <property type="term" value="F:hydroxypyruvate reductase (NADH) activity"/>
    <property type="evidence" value="ECO:0007669"/>
    <property type="project" value="UniProtKB-EC"/>
</dbReference>
<dbReference type="PANTHER" id="PTHR42789">
    <property type="entry name" value="D-ISOMER SPECIFIC 2-HYDROXYACID DEHYDROGENASE FAMILY PROTEIN (AFU_ORTHOLOGUE AFUA_6G10090)"/>
    <property type="match status" value="1"/>
</dbReference>
<dbReference type="InterPro" id="IPR006140">
    <property type="entry name" value="D-isomer_DH_NAD-bd"/>
</dbReference>
<dbReference type="KEGG" id="rid:RIdsm_00862"/>
<dbReference type="Pfam" id="PF02826">
    <property type="entry name" value="2-Hacid_dh_C"/>
    <property type="match status" value="1"/>
</dbReference>
<dbReference type="InterPro" id="IPR050857">
    <property type="entry name" value="D-2-hydroxyacid_DH"/>
</dbReference>
<evidence type="ECO:0000256" key="4">
    <source>
        <dbReference type="RuleBase" id="RU003719"/>
    </source>
</evidence>
<evidence type="ECO:0000259" key="6">
    <source>
        <dbReference type="Pfam" id="PF02826"/>
    </source>
</evidence>